<sequence>MEIYVLKISDIVEYKFNKLCSKIDKSKKLKIYKYINEKDRIRALIGEVLIRNIINKKLNLDNGCIEFEHNKYGKPHLKGHPYFNFNISHSEEYIVCAIDDKPIGIDIEAIKPVEYENIAKSFFSTSEYNYIHTAHGCIQLSRFYEVWTLKESYIKCCGEGLSIPLNSFCISIRENISVNSGNDRCIYTFRRFNIESGYKMAVCSLNEEITNDIIIIDQNRLINEYLSVM</sequence>
<comment type="caution">
    <text evidence="1">The sequence shown here is derived from an EMBL/GenBank/DDBJ whole genome shotgun (WGS) entry which is preliminary data.</text>
</comment>
<proteinExistence type="predicted"/>
<organism evidence="1 2">
    <name type="scientific">Inconstantimicrobium mannanitabidum</name>
    <dbReference type="NCBI Taxonomy" id="1604901"/>
    <lineage>
        <taxon>Bacteria</taxon>
        <taxon>Bacillati</taxon>
        <taxon>Bacillota</taxon>
        <taxon>Clostridia</taxon>
        <taxon>Eubacteriales</taxon>
        <taxon>Clostridiaceae</taxon>
        <taxon>Inconstantimicrobium</taxon>
    </lineage>
</organism>
<gene>
    <name evidence="1" type="ORF">rsdtw13_04510</name>
</gene>
<keyword evidence="1" id="KW-0808">Transferase</keyword>
<dbReference type="EMBL" id="BROD01000001">
    <property type="protein sequence ID" value="GKX65193.1"/>
    <property type="molecule type" value="Genomic_DNA"/>
</dbReference>
<name>A0ACB5R7M5_9CLOT</name>
<accession>A0ACB5R7M5</accession>
<protein>
    <submittedName>
        <fullName evidence="1">4'-phosphopantetheinyl transferase</fullName>
    </submittedName>
</protein>
<dbReference type="Proteomes" id="UP001058074">
    <property type="component" value="Unassembled WGS sequence"/>
</dbReference>
<reference evidence="1" key="1">
    <citation type="journal article" date="2025" name="Int. J. Syst. Evol. Microbiol.">
        <title>Inconstantimicrobium mannanitabidum sp. nov., a novel member of the family Clostridiaceae isolated from anoxic soil under the treatment of reductive soil disinfestation.</title>
        <authorList>
            <person name="Ueki A."/>
            <person name="Tonouchi A."/>
            <person name="Honma S."/>
            <person name="Kaku N."/>
            <person name="Ueki K."/>
        </authorList>
    </citation>
    <scope>NUCLEOTIDE SEQUENCE</scope>
    <source>
        <strain evidence="1">TW13</strain>
    </source>
</reference>
<keyword evidence="2" id="KW-1185">Reference proteome</keyword>
<evidence type="ECO:0000313" key="1">
    <source>
        <dbReference type="EMBL" id="GKX65193.1"/>
    </source>
</evidence>
<evidence type="ECO:0000313" key="2">
    <source>
        <dbReference type="Proteomes" id="UP001058074"/>
    </source>
</evidence>